<dbReference type="Pfam" id="PF13624">
    <property type="entry name" value="SurA_N_3"/>
    <property type="match status" value="1"/>
</dbReference>
<evidence type="ECO:0000256" key="2">
    <source>
        <dbReference type="ARBA" id="ARBA00022475"/>
    </source>
</evidence>
<evidence type="ECO:0000256" key="1">
    <source>
        <dbReference type="ARBA" id="ARBA00004236"/>
    </source>
</evidence>
<evidence type="ECO:0000256" key="4">
    <source>
        <dbReference type="ARBA" id="ARBA00023186"/>
    </source>
</evidence>
<dbReference type="SUPFAM" id="SSF109998">
    <property type="entry name" value="Triger factor/SurA peptide-binding domain-like"/>
    <property type="match status" value="1"/>
</dbReference>
<keyword evidence="3 5" id="KW-0472">Membrane</keyword>
<dbReference type="PANTHER" id="PTHR47529">
    <property type="entry name" value="PEPTIDYL-PROLYL CIS-TRANS ISOMERASE D"/>
    <property type="match status" value="1"/>
</dbReference>
<reference evidence="6" key="1">
    <citation type="journal article" date="2014" name="Front. Microbiol.">
        <title>High frequency of phylogenetically diverse reductive dehalogenase-homologous genes in deep subseafloor sedimentary metagenomes.</title>
        <authorList>
            <person name="Kawai M."/>
            <person name="Futagami T."/>
            <person name="Toyoda A."/>
            <person name="Takaki Y."/>
            <person name="Nishi S."/>
            <person name="Hori S."/>
            <person name="Arai W."/>
            <person name="Tsubouchi T."/>
            <person name="Morono Y."/>
            <person name="Uchiyama I."/>
            <person name="Ito T."/>
            <person name="Fujiyama A."/>
            <person name="Inagaki F."/>
            <person name="Takami H."/>
        </authorList>
    </citation>
    <scope>NUCLEOTIDE SEQUENCE</scope>
    <source>
        <strain evidence="6">Expedition CK06-06</strain>
    </source>
</reference>
<keyword evidence="2" id="KW-1003">Cell membrane</keyword>
<accession>X0W855</accession>
<evidence type="ECO:0000313" key="6">
    <source>
        <dbReference type="EMBL" id="GAG26785.1"/>
    </source>
</evidence>
<keyword evidence="5" id="KW-0812">Transmembrane</keyword>
<dbReference type="PANTHER" id="PTHR47529:SF1">
    <property type="entry name" value="PERIPLASMIC CHAPERONE PPID"/>
    <property type="match status" value="1"/>
</dbReference>
<sequence length="235" mass="26255">MALKWLRKHQKQLLVPLAIIIIPAFVLVGVSGRGERGGGGRTAAVIGGETITFDRLGEYHRAYQVLTGTRGGRVNDNEVFGILQRAKLAEKAGVRVSSAQLRDTIRSIMSRVLGTRDFTDAQYRAALDDRNASRPVFEELVTKIIAGNVLGAAVSGGGHMTEEELYLVYCREKDRIELRLKDFHVATYERQVKKSSAPTEEELKSYFEERKDLSLERELALKTEPEVAIEYGFVD</sequence>
<dbReference type="AlphaFoldDB" id="X0W855"/>
<dbReference type="EMBL" id="BARS01034872">
    <property type="protein sequence ID" value="GAG26785.1"/>
    <property type="molecule type" value="Genomic_DNA"/>
</dbReference>
<dbReference type="InterPro" id="IPR052029">
    <property type="entry name" value="PpiD_chaperone"/>
</dbReference>
<dbReference type="GO" id="GO:0005886">
    <property type="term" value="C:plasma membrane"/>
    <property type="evidence" value="ECO:0007669"/>
    <property type="project" value="UniProtKB-SubCell"/>
</dbReference>
<gene>
    <name evidence="6" type="ORF">S01H1_53819</name>
</gene>
<comment type="subcellular location">
    <subcellularLocation>
        <location evidence="1">Cell membrane</location>
    </subcellularLocation>
</comment>
<feature type="non-terminal residue" evidence="6">
    <location>
        <position position="235"/>
    </location>
</feature>
<evidence type="ECO:0000256" key="3">
    <source>
        <dbReference type="ARBA" id="ARBA00023136"/>
    </source>
</evidence>
<keyword evidence="5" id="KW-1133">Transmembrane helix</keyword>
<evidence type="ECO:0008006" key="7">
    <source>
        <dbReference type="Google" id="ProtNLM"/>
    </source>
</evidence>
<proteinExistence type="predicted"/>
<comment type="caution">
    <text evidence="6">The sequence shown here is derived from an EMBL/GenBank/DDBJ whole genome shotgun (WGS) entry which is preliminary data.</text>
</comment>
<feature type="transmembrane region" description="Helical" evidence="5">
    <location>
        <begin position="12"/>
        <end position="32"/>
    </location>
</feature>
<keyword evidence="4" id="KW-0143">Chaperone</keyword>
<name>X0W855_9ZZZZ</name>
<protein>
    <recommendedName>
        <fullName evidence="7">PpiC domain-containing protein</fullName>
    </recommendedName>
</protein>
<dbReference type="InterPro" id="IPR027304">
    <property type="entry name" value="Trigger_fact/SurA_dom_sf"/>
</dbReference>
<evidence type="ECO:0000256" key="5">
    <source>
        <dbReference type="SAM" id="Phobius"/>
    </source>
</evidence>
<organism evidence="6">
    <name type="scientific">marine sediment metagenome</name>
    <dbReference type="NCBI Taxonomy" id="412755"/>
    <lineage>
        <taxon>unclassified sequences</taxon>
        <taxon>metagenomes</taxon>
        <taxon>ecological metagenomes</taxon>
    </lineage>
</organism>